<keyword evidence="2" id="KW-0328">Glycosyltransferase</keyword>
<dbReference type="EMBL" id="JADILZ010000021">
    <property type="protein sequence ID" value="MBO8477701.1"/>
    <property type="molecule type" value="Genomic_DNA"/>
</dbReference>
<proteinExistence type="inferred from homology"/>
<evidence type="ECO:0000313" key="17">
    <source>
        <dbReference type="EMBL" id="MBO8477701.1"/>
    </source>
</evidence>
<dbReference type="PANTHER" id="PTHR30474">
    <property type="entry name" value="CELL CYCLE PROTEIN"/>
    <property type="match status" value="1"/>
</dbReference>
<feature type="transmembrane region" description="Helical" evidence="16">
    <location>
        <begin position="331"/>
        <end position="352"/>
    </location>
</feature>
<evidence type="ECO:0000256" key="5">
    <source>
        <dbReference type="ARBA" id="ARBA00022960"/>
    </source>
</evidence>
<dbReference type="GO" id="GO:0032153">
    <property type="term" value="C:cell division site"/>
    <property type="evidence" value="ECO:0007669"/>
    <property type="project" value="TreeGrafter"/>
</dbReference>
<dbReference type="InterPro" id="IPR001182">
    <property type="entry name" value="FtsW/RodA"/>
</dbReference>
<dbReference type="GO" id="GO:0008955">
    <property type="term" value="F:peptidoglycan glycosyltransferase activity"/>
    <property type="evidence" value="ECO:0007669"/>
    <property type="project" value="UniProtKB-EC"/>
</dbReference>
<evidence type="ECO:0000313" key="18">
    <source>
        <dbReference type="Proteomes" id="UP000823771"/>
    </source>
</evidence>
<comment type="similarity">
    <text evidence="11">Belongs to the SEDS family. FtsW subfamily.</text>
</comment>
<evidence type="ECO:0000256" key="4">
    <source>
        <dbReference type="ARBA" id="ARBA00022692"/>
    </source>
</evidence>
<keyword evidence="3" id="KW-0808">Transferase</keyword>
<dbReference type="Pfam" id="PF01098">
    <property type="entry name" value="FTSW_RODA_SPOVE"/>
    <property type="match status" value="1"/>
</dbReference>
<evidence type="ECO:0000256" key="3">
    <source>
        <dbReference type="ARBA" id="ARBA00022679"/>
    </source>
</evidence>
<feature type="transmembrane region" description="Helical" evidence="16">
    <location>
        <begin position="182"/>
        <end position="212"/>
    </location>
</feature>
<accession>A0A9D9ITP2</accession>
<organism evidence="17 18">
    <name type="scientific">Candidatus Cryptobacteroides excrementipullorum</name>
    <dbReference type="NCBI Taxonomy" id="2840761"/>
    <lineage>
        <taxon>Bacteria</taxon>
        <taxon>Pseudomonadati</taxon>
        <taxon>Bacteroidota</taxon>
        <taxon>Bacteroidia</taxon>
        <taxon>Bacteroidales</taxon>
        <taxon>Candidatus Cryptobacteroides</taxon>
    </lineage>
</organism>
<feature type="transmembrane region" description="Helical" evidence="16">
    <location>
        <begin position="31"/>
        <end position="49"/>
    </location>
</feature>
<evidence type="ECO:0000256" key="8">
    <source>
        <dbReference type="ARBA" id="ARBA00023136"/>
    </source>
</evidence>
<evidence type="ECO:0000256" key="12">
    <source>
        <dbReference type="ARBA" id="ARBA00041185"/>
    </source>
</evidence>
<comment type="subcellular location">
    <subcellularLocation>
        <location evidence="1">Membrane</location>
        <topology evidence="1">Multi-pass membrane protein</topology>
    </subcellularLocation>
</comment>
<dbReference type="GO" id="GO:0015648">
    <property type="term" value="F:lipid-linked peptidoglycan transporter activity"/>
    <property type="evidence" value="ECO:0007669"/>
    <property type="project" value="TreeGrafter"/>
</dbReference>
<evidence type="ECO:0000256" key="1">
    <source>
        <dbReference type="ARBA" id="ARBA00004141"/>
    </source>
</evidence>
<protein>
    <recommendedName>
        <fullName evidence="12">Probable peptidoglycan glycosyltransferase FtsW</fullName>
        <ecNumber evidence="14">2.4.99.28</ecNumber>
    </recommendedName>
    <alternativeName>
        <fullName evidence="13">Cell division protein FtsW</fullName>
    </alternativeName>
    <alternativeName>
        <fullName evidence="10">Cell wall polymerase</fullName>
    </alternativeName>
    <alternativeName>
        <fullName evidence="9">Peptidoglycan polymerase</fullName>
    </alternativeName>
</protein>
<feature type="transmembrane region" description="Helical" evidence="16">
    <location>
        <begin position="70"/>
        <end position="91"/>
    </location>
</feature>
<dbReference type="AlphaFoldDB" id="A0A9D9ITP2"/>
<dbReference type="Proteomes" id="UP000823771">
    <property type="component" value="Unassembled WGS sequence"/>
</dbReference>
<evidence type="ECO:0000256" key="2">
    <source>
        <dbReference type="ARBA" id="ARBA00022676"/>
    </source>
</evidence>
<evidence type="ECO:0000256" key="9">
    <source>
        <dbReference type="ARBA" id="ARBA00032370"/>
    </source>
</evidence>
<keyword evidence="5" id="KW-0133">Cell shape</keyword>
<feature type="transmembrane region" description="Helical" evidence="16">
    <location>
        <begin position="224"/>
        <end position="244"/>
    </location>
</feature>
<comment type="caution">
    <text evidence="17">The sequence shown here is derived from an EMBL/GenBank/DDBJ whole genome shotgun (WGS) entry which is preliminary data.</text>
</comment>
<sequence>MEKDSSIQGAPEQGRRSWFWNFIDNIQGDKVILIIISMLILFSIVTIFSSTSMLASSGISRLDIFKEQMVTVFVGIAIIAVCYFIPRIWIFRALSQFGFMVSMTFLILLHTPLGVEVNGAVRAIQLGPIQVHAYEVTKVAMILYLAWAIHAYKNDSFKMAGWLSSRFRSLSFLARPGWKRMVYIFIPILAVCVGILFGSFSSTVFIGGIMFVTILIGGIKFKEILPPALMCIAAVGLCIGIYFVSGGKVFERFATAMSRLSMDEKHKDIKDLRPGTVEFQEALDAIKQPASAKIAIHEGGLIGKGPGNSTQKYTVPLMFSDYMFSFIIEEYGLVGGIVVIMLYVSLLARASLIVRACDNEFAKTAVAGLAVLISGQALMHMFINADLGPLTGQTLPMISHGKSSFFAFSIAFGVLLSISKMAKAKIKKEEEESEPLVEGLGVQDDNVQDTLSELDDFESGKGLAS</sequence>
<reference evidence="17" key="2">
    <citation type="journal article" date="2021" name="PeerJ">
        <title>Extensive microbial diversity within the chicken gut microbiome revealed by metagenomics and culture.</title>
        <authorList>
            <person name="Gilroy R."/>
            <person name="Ravi A."/>
            <person name="Getino M."/>
            <person name="Pursley I."/>
            <person name="Horton D.L."/>
            <person name="Alikhan N.F."/>
            <person name="Baker D."/>
            <person name="Gharbi K."/>
            <person name="Hall N."/>
            <person name="Watson M."/>
            <person name="Adriaenssens E.M."/>
            <person name="Foster-Nyarko E."/>
            <person name="Jarju S."/>
            <person name="Secka A."/>
            <person name="Antonio M."/>
            <person name="Oren A."/>
            <person name="Chaudhuri R.R."/>
            <person name="La Ragione R."/>
            <person name="Hildebrand F."/>
            <person name="Pallen M.J."/>
        </authorList>
    </citation>
    <scope>NUCLEOTIDE SEQUENCE</scope>
    <source>
        <strain evidence="17">2478</strain>
    </source>
</reference>
<keyword evidence="6" id="KW-0573">Peptidoglycan synthesis</keyword>
<keyword evidence="4 16" id="KW-0812">Transmembrane</keyword>
<feature type="transmembrane region" description="Helical" evidence="16">
    <location>
        <begin position="97"/>
        <end position="121"/>
    </location>
</feature>
<comment type="catalytic activity">
    <reaction evidence="15">
        <text>[GlcNAc-(1-&gt;4)-Mur2Ac(oyl-L-Ala-gamma-D-Glu-L-Lys-D-Ala-D-Ala)](n)-di-trans,octa-cis-undecaprenyl diphosphate + beta-D-GlcNAc-(1-&gt;4)-Mur2Ac(oyl-L-Ala-gamma-D-Glu-L-Lys-D-Ala-D-Ala)-di-trans,octa-cis-undecaprenyl diphosphate = [GlcNAc-(1-&gt;4)-Mur2Ac(oyl-L-Ala-gamma-D-Glu-L-Lys-D-Ala-D-Ala)](n+1)-di-trans,octa-cis-undecaprenyl diphosphate + di-trans,octa-cis-undecaprenyl diphosphate + H(+)</text>
        <dbReference type="Rhea" id="RHEA:23708"/>
        <dbReference type="Rhea" id="RHEA-COMP:9602"/>
        <dbReference type="Rhea" id="RHEA-COMP:9603"/>
        <dbReference type="ChEBI" id="CHEBI:15378"/>
        <dbReference type="ChEBI" id="CHEBI:58405"/>
        <dbReference type="ChEBI" id="CHEBI:60033"/>
        <dbReference type="ChEBI" id="CHEBI:78435"/>
        <dbReference type="EC" id="2.4.99.28"/>
    </reaction>
</comment>
<reference evidence="17" key="1">
    <citation type="submission" date="2020-10" db="EMBL/GenBank/DDBJ databases">
        <authorList>
            <person name="Gilroy R."/>
        </authorList>
    </citation>
    <scope>NUCLEOTIDE SEQUENCE</scope>
    <source>
        <strain evidence="17">2478</strain>
    </source>
</reference>
<feature type="transmembrane region" description="Helical" evidence="16">
    <location>
        <begin position="133"/>
        <end position="152"/>
    </location>
</feature>
<evidence type="ECO:0000256" key="7">
    <source>
        <dbReference type="ARBA" id="ARBA00022989"/>
    </source>
</evidence>
<evidence type="ECO:0000256" key="13">
    <source>
        <dbReference type="ARBA" id="ARBA00041418"/>
    </source>
</evidence>
<evidence type="ECO:0000256" key="16">
    <source>
        <dbReference type="SAM" id="Phobius"/>
    </source>
</evidence>
<evidence type="ECO:0000256" key="14">
    <source>
        <dbReference type="ARBA" id="ARBA00044770"/>
    </source>
</evidence>
<dbReference type="PANTHER" id="PTHR30474:SF2">
    <property type="entry name" value="PEPTIDOGLYCAN GLYCOSYLTRANSFERASE FTSW-RELATED"/>
    <property type="match status" value="1"/>
</dbReference>
<name>A0A9D9ITP2_9BACT</name>
<gene>
    <name evidence="17" type="ORF">IAB80_02215</name>
</gene>
<feature type="transmembrane region" description="Helical" evidence="16">
    <location>
        <begin position="403"/>
        <end position="419"/>
    </location>
</feature>
<evidence type="ECO:0000256" key="10">
    <source>
        <dbReference type="ARBA" id="ARBA00033270"/>
    </source>
</evidence>
<dbReference type="GO" id="GO:0009252">
    <property type="term" value="P:peptidoglycan biosynthetic process"/>
    <property type="evidence" value="ECO:0007669"/>
    <property type="project" value="UniProtKB-KW"/>
</dbReference>
<dbReference type="GO" id="GO:0005886">
    <property type="term" value="C:plasma membrane"/>
    <property type="evidence" value="ECO:0007669"/>
    <property type="project" value="TreeGrafter"/>
</dbReference>
<dbReference type="EC" id="2.4.99.28" evidence="14"/>
<keyword evidence="7 16" id="KW-1133">Transmembrane helix</keyword>
<evidence type="ECO:0000256" key="6">
    <source>
        <dbReference type="ARBA" id="ARBA00022984"/>
    </source>
</evidence>
<evidence type="ECO:0000256" key="15">
    <source>
        <dbReference type="ARBA" id="ARBA00049902"/>
    </source>
</evidence>
<keyword evidence="8 16" id="KW-0472">Membrane</keyword>
<dbReference type="GO" id="GO:0008360">
    <property type="term" value="P:regulation of cell shape"/>
    <property type="evidence" value="ECO:0007669"/>
    <property type="project" value="UniProtKB-KW"/>
</dbReference>
<feature type="transmembrane region" description="Helical" evidence="16">
    <location>
        <begin position="364"/>
        <end position="383"/>
    </location>
</feature>
<dbReference type="GO" id="GO:0051301">
    <property type="term" value="P:cell division"/>
    <property type="evidence" value="ECO:0007669"/>
    <property type="project" value="InterPro"/>
</dbReference>
<evidence type="ECO:0000256" key="11">
    <source>
        <dbReference type="ARBA" id="ARBA00038053"/>
    </source>
</evidence>